<dbReference type="Proteomes" id="UP000265489">
    <property type="component" value="Unassembled WGS sequence"/>
</dbReference>
<organism evidence="3 4">
    <name type="scientific">Holdemanella biformis</name>
    <dbReference type="NCBI Taxonomy" id="1735"/>
    <lineage>
        <taxon>Bacteria</taxon>
        <taxon>Bacillati</taxon>
        <taxon>Bacillota</taxon>
        <taxon>Erysipelotrichia</taxon>
        <taxon>Erysipelotrichales</taxon>
        <taxon>Erysipelotrichaceae</taxon>
        <taxon>Holdemanella</taxon>
    </lineage>
</organism>
<dbReference type="InterPro" id="IPR046462">
    <property type="entry name" value="TerL_nuclease"/>
</dbReference>
<dbReference type="InterPro" id="IPR027417">
    <property type="entry name" value="P-loop_NTPase"/>
</dbReference>
<evidence type="ECO:0000313" key="4">
    <source>
        <dbReference type="Proteomes" id="UP000265489"/>
    </source>
</evidence>
<dbReference type="Pfam" id="PF20441">
    <property type="entry name" value="TerL_nuclease"/>
    <property type="match status" value="1"/>
</dbReference>
<dbReference type="InterPro" id="IPR005021">
    <property type="entry name" value="Terminase_largesu-like"/>
</dbReference>
<evidence type="ECO:0000259" key="1">
    <source>
        <dbReference type="Pfam" id="PF03354"/>
    </source>
</evidence>
<comment type="caution">
    <text evidence="3">The sequence shown here is derived from an EMBL/GenBank/DDBJ whole genome shotgun (WGS) entry which is preliminary data.</text>
</comment>
<dbReference type="EMBL" id="QRYQ01000001">
    <property type="protein sequence ID" value="RGU94040.1"/>
    <property type="molecule type" value="Genomic_DNA"/>
</dbReference>
<feature type="domain" description="Terminase large subunit-like endonuclease" evidence="2">
    <location>
        <begin position="259"/>
        <end position="531"/>
    </location>
</feature>
<gene>
    <name evidence="3" type="ORF">DWW32_00565</name>
</gene>
<proteinExistence type="predicted"/>
<name>A0A395WD03_9FIRM</name>
<dbReference type="Gene3D" id="3.40.50.300">
    <property type="entry name" value="P-loop containing nucleotide triphosphate hydrolases"/>
    <property type="match status" value="1"/>
</dbReference>
<accession>A0A395WD03</accession>
<protein>
    <submittedName>
        <fullName evidence="3">Terminase large subunit</fullName>
    </submittedName>
</protein>
<dbReference type="PANTHER" id="PTHR41287">
    <property type="match status" value="1"/>
</dbReference>
<dbReference type="AlphaFoldDB" id="A0A395WD03"/>
<dbReference type="Pfam" id="PF03354">
    <property type="entry name" value="TerL_ATPase"/>
    <property type="match status" value="1"/>
</dbReference>
<sequence>MKYLDIYKERIKSGEDVVGKWIKLNLQYVERGLANGDFFYDEKKAEMHIAFIETFCHHVEGKTTKVKLEPWQKYYIACIFGLVDKNGKRQFREIPTVMGRKQGKSFLCAGIELDVGFTSDEAGMQIYNIAPKLKQAQIIYNVLYQMMEHSKALSQRVKKRRTDIYMKQNNCRWEPIAFASKKSDGFNPYLTIFDEFAAWEGEAGMKMYNVMLSAGGARPDPLYIPVSTANYIDEGLYDELFVRGTSVLLGTSDEKQMLPFFYMIDDIQKWDDPIELRKAMPNLGISVSYEYLQNEILKAHSSPTYKAEFITKYANIKQNSTEALFSAEDINKVKGEELRFEDFAHTYAVGGIDLSQTTDLTAASVVIRIQEQDYIFTHFWLPTLKIKELEERDKIPYTRFIQLGYLSPSGENFVRYEDVTEWFEMLRKKYKIYCVVVGYDRYSAQYLVDDMKKYGYKMDDVIQGTNLTPVINEFTGYVRDGFVHTGTNGLLQAHMSSVVLKKVAEDNRVRMIKTDPRKHIDGYASVIDAYTVRQKWWDTFKYRLENKKRKVN</sequence>
<dbReference type="RefSeq" id="WP_118324257.1">
    <property type="nucleotide sequence ID" value="NZ_QRYQ01000001.1"/>
</dbReference>
<evidence type="ECO:0000259" key="2">
    <source>
        <dbReference type="Pfam" id="PF20441"/>
    </source>
</evidence>
<dbReference type="GO" id="GO:0004519">
    <property type="term" value="F:endonuclease activity"/>
    <property type="evidence" value="ECO:0007669"/>
    <property type="project" value="InterPro"/>
</dbReference>
<dbReference type="InterPro" id="IPR046461">
    <property type="entry name" value="TerL_ATPase"/>
</dbReference>
<evidence type="ECO:0000313" key="3">
    <source>
        <dbReference type="EMBL" id="RGU94040.1"/>
    </source>
</evidence>
<feature type="domain" description="Terminase large subunit-like ATPase" evidence="1">
    <location>
        <begin position="70"/>
        <end position="240"/>
    </location>
</feature>
<dbReference type="PANTHER" id="PTHR41287:SF1">
    <property type="entry name" value="PROTEIN YMFN"/>
    <property type="match status" value="1"/>
</dbReference>
<reference evidence="3 4" key="1">
    <citation type="submission" date="2018-08" db="EMBL/GenBank/DDBJ databases">
        <title>A genome reference for cultivated species of the human gut microbiota.</title>
        <authorList>
            <person name="Zou Y."/>
            <person name="Xue W."/>
            <person name="Luo G."/>
        </authorList>
    </citation>
    <scope>NUCLEOTIDE SEQUENCE [LARGE SCALE GENOMIC DNA]</scope>
    <source>
        <strain evidence="3 4">AF15-20</strain>
    </source>
</reference>